<dbReference type="Pfam" id="PF02720">
    <property type="entry name" value="DUF222"/>
    <property type="match status" value="1"/>
</dbReference>
<evidence type="ECO:0000259" key="2">
    <source>
        <dbReference type="Pfam" id="PF02720"/>
    </source>
</evidence>
<gene>
    <name evidence="3" type="ORF">F6J85_02800</name>
</gene>
<organism evidence="3 4">
    <name type="scientific">Microbacterium lushaniae</name>
    <dbReference type="NCBI Taxonomy" id="2614639"/>
    <lineage>
        <taxon>Bacteria</taxon>
        <taxon>Bacillati</taxon>
        <taxon>Actinomycetota</taxon>
        <taxon>Actinomycetes</taxon>
        <taxon>Micrococcales</taxon>
        <taxon>Microbacteriaceae</taxon>
        <taxon>Microbacterium</taxon>
    </lineage>
</organism>
<dbReference type="KEGG" id="mlz:F6J85_02800"/>
<dbReference type="CDD" id="cd00085">
    <property type="entry name" value="HNHc"/>
    <property type="match status" value="1"/>
</dbReference>
<dbReference type="EMBL" id="CP044232">
    <property type="protein sequence ID" value="QEW02130.1"/>
    <property type="molecule type" value="Genomic_DNA"/>
</dbReference>
<dbReference type="InterPro" id="IPR003615">
    <property type="entry name" value="HNH_nuc"/>
</dbReference>
<dbReference type="InterPro" id="IPR003870">
    <property type="entry name" value="DUF222"/>
</dbReference>
<proteinExistence type="predicted"/>
<name>A0A5J6L0Z1_9MICO</name>
<dbReference type="Gene3D" id="1.10.30.50">
    <property type="match status" value="1"/>
</dbReference>
<keyword evidence="4" id="KW-1185">Reference proteome</keyword>
<evidence type="ECO:0000313" key="3">
    <source>
        <dbReference type="EMBL" id="QEW02130.1"/>
    </source>
</evidence>
<dbReference type="Proteomes" id="UP000325516">
    <property type="component" value="Chromosome"/>
</dbReference>
<feature type="region of interest" description="Disordered" evidence="1">
    <location>
        <begin position="1"/>
        <end position="20"/>
    </location>
</feature>
<reference evidence="4" key="1">
    <citation type="submission" date="2019-09" db="EMBL/GenBank/DDBJ databases">
        <title>Mumia zhuanghuii sp. nov. isolated from the intestinal contents of plateau pika (Ochotona curzoniae) in the Qinghai-Tibet plateau of China.</title>
        <authorList>
            <person name="Tian Z."/>
        </authorList>
    </citation>
    <scope>NUCLEOTIDE SEQUENCE [LARGE SCALE GENOMIC DNA]</scope>
    <source>
        <strain evidence="4">L-031</strain>
    </source>
</reference>
<feature type="domain" description="DUF222" evidence="2">
    <location>
        <begin position="45"/>
        <end position="366"/>
    </location>
</feature>
<dbReference type="AlphaFoldDB" id="A0A5J6L0Z1"/>
<sequence>MRLPDVGGRCETHGMSNPLSDVDIDEEAQLASIVDGLRESEESIAAMEAQKTAQLATAMRIALRRMEGKHPTQRAREMELRSIAAEIGAAVRWSDRVAQQRMADALDLVERFPATVDALAAGRITARHAAVIQDAGCVLPDATERAAFERVVLEWAECETVARTRDYAQGLAEQMNPESITERFERADKGRKVSVTELGDGMVKVEAIVAAALGHGIHDRLTQQARAIRQVAAEETREHGEQEDGADSAVVVDTRTLDQTRADLFCDMLLTGQPAIDPTADALPGGLGAIRASIQVTVPALTAAGSDDRGASIDGKSPIDADTARCLMAGAPGWDRVLTHPVTGTVLAVDRYRAGNQMERFLAARDVHCRFPGCRMPARLCDHDHNFDWALGGQTDVCNLACLCKRHHTLKTETEWVASQSPDGSIHWTSPLGRGYTDRVPPRVTFVPDGDPPPF</sequence>
<dbReference type="RefSeq" id="WP_150923733.1">
    <property type="nucleotide sequence ID" value="NZ_CP044232.1"/>
</dbReference>
<accession>A0A5J6L0Z1</accession>
<evidence type="ECO:0000313" key="4">
    <source>
        <dbReference type="Proteomes" id="UP000325516"/>
    </source>
</evidence>
<evidence type="ECO:0000256" key="1">
    <source>
        <dbReference type="SAM" id="MobiDB-lite"/>
    </source>
</evidence>
<protein>
    <submittedName>
        <fullName evidence="3">DUF222 domain-containing protein</fullName>
    </submittedName>
</protein>